<keyword evidence="9" id="KW-1208">Phospholipid metabolism</keyword>
<dbReference type="InterPro" id="IPR002123">
    <property type="entry name" value="Plipid/glycerol_acylTrfase"/>
</dbReference>
<keyword evidence="9" id="KW-0594">Phospholipid biosynthesis</keyword>
<keyword evidence="7 9" id="KW-0808">Transferase</keyword>
<dbReference type="SMART" id="SM00563">
    <property type="entry name" value="PlsC"/>
    <property type="match status" value="1"/>
</dbReference>
<keyword evidence="9" id="KW-0444">Lipid biosynthesis</keyword>
<keyword evidence="9" id="KW-0443">Lipid metabolism</keyword>
<comment type="domain">
    <text evidence="9">The HXXXXD motif is essential for acyltransferase activity and may constitute the binding site for the phosphate moiety of the glycerol-3-phosphate.</text>
</comment>
<dbReference type="RefSeq" id="WP_108107845.1">
    <property type="nucleotide sequence ID" value="NZ_QASN01000020.1"/>
</dbReference>
<comment type="pathway">
    <text evidence="2">Phospholipid metabolism; CDP-diacylglycerol biosynthesis; CDP-diacylglycerol from sn-glycerol 3-phosphate: step 2/3.</text>
</comment>
<dbReference type="GO" id="GO:0003841">
    <property type="term" value="F:1-acylglycerol-3-phosphate O-acyltransferase activity"/>
    <property type="evidence" value="ECO:0007669"/>
    <property type="project" value="UniProtKB-UniRule"/>
</dbReference>
<evidence type="ECO:0000256" key="6">
    <source>
        <dbReference type="ARBA" id="ARBA00016139"/>
    </source>
</evidence>
<name>A0A2T5P6N5_9PSED</name>
<dbReference type="AlphaFoldDB" id="A0A2T5P6N5"/>
<dbReference type="OrthoDB" id="5290997at2"/>
<evidence type="ECO:0000256" key="1">
    <source>
        <dbReference type="ARBA" id="ARBA00001141"/>
    </source>
</evidence>
<sequence>MLAFLRLTLLGLHCAFASAFGLLLTLCRPFHPDNSRLCAKLFAWPALRIMGLRMDIRIEALLELKRPCVIIANHQSNYDLFVIGGLIPPRTVSMGKKSLKWLPLFGQLYWLAGNVLIDRDNPRNARRSLLATARILQERDTSIFVFPEGTRHPGEGMLPFKKGAFQLALAAGVPIVPLCVSSYAGTLDANRCVAARIAIRSLAPIETSSLTSADLGQLMEDCRSRMHDCIRDLDAQLQAPVGEVEAL</sequence>
<evidence type="ECO:0000259" key="10">
    <source>
        <dbReference type="SMART" id="SM00563"/>
    </source>
</evidence>
<keyword evidence="8 9" id="KW-0012">Acyltransferase</keyword>
<dbReference type="InterPro" id="IPR004552">
    <property type="entry name" value="AGP_acyltrans"/>
</dbReference>
<evidence type="ECO:0000256" key="8">
    <source>
        <dbReference type="ARBA" id="ARBA00023315"/>
    </source>
</evidence>
<dbReference type="SUPFAM" id="SSF69593">
    <property type="entry name" value="Glycerol-3-phosphate (1)-acyltransferase"/>
    <property type="match status" value="1"/>
</dbReference>
<evidence type="ECO:0000256" key="7">
    <source>
        <dbReference type="ARBA" id="ARBA00022679"/>
    </source>
</evidence>
<dbReference type="UniPathway" id="UPA00557">
    <property type="reaction ID" value="UER00613"/>
</dbReference>
<comment type="pathway">
    <text evidence="3">Lipid metabolism.</text>
</comment>
<accession>A0A2T5P6N5</accession>
<evidence type="ECO:0000256" key="3">
    <source>
        <dbReference type="ARBA" id="ARBA00005189"/>
    </source>
</evidence>
<evidence type="ECO:0000256" key="9">
    <source>
        <dbReference type="RuleBase" id="RU361267"/>
    </source>
</evidence>
<evidence type="ECO:0000256" key="5">
    <source>
        <dbReference type="ARBA" id="ARBA00013211"/>
    </source>
</evidence>
<proteinExistence type="inferred from homology"/>
<dbReference type="NCBIfam" id="TIGR00530">
    <property type="entry name" value="AGP_acyltrn"/>
    <property type="match status" value="1"/>
</dbReference>
<dbReference type="PANTHER" id="PTHR10434:SF11">
    <property type="entry name" value="1-ACYL-SN-GLYCEROL-3-PHOSPHATE ACYLTRANSFERASE"/>
    <property type="match status" value="1"/>
</dbReference>
<reference evidence="11 12" key="1">
    <citation type="submission" date="2018-04" db="EMBL/GenBank/DDBJ databases">
        <title>Pseudomonas sp. nov., isolated from mangrove soil.</title>
        <authorList>
            <person name="Chen C."/>
        </authorList>
    </citation>
    <scope>NUCLEOTIDE SEQUENCE [LARGE SCALE GENOMIC DNA]</scope>
    <source>
        <strain evidence="11 12">TC-11</strain>
    </source>
</reference>
<comment type="similarity">
    <text evidence="4 9">Belongs to the 1-acyl-sn-glycerol-3-phosphate acyltransferase family.</text>
</comment>
<evidence type="ECO:0000313" key="11">
    <source>
        <dbReference type="EMBL" id="PTU73400.1"/>
    </source>
</evidence>
<comment type="catalytic activity">
    <reaction evidence="1 9">
        <text>a 1-acyl-sn-glycero-3-phosphate + an acyl-CoA = a 1,2-diacyl-sn-glycero-3-phosphate + CoA</text>
        <dbReference type="Rhea" id="RHEA:19709"/>
        <dbReference type="ChEBI" id="CHEBI:57287"/>
        <dbReference type="ChEBI" id="CHEBI:57970"/>
        <dbReference type="ChEBI" id="CHEBI:58342"/>
        <dbReference type="ChEBI" id="CHEBI:58608"/>
        <dbReference type="EC" id="2.3.1.51"/>
    </reaction>
</comment>
<evidence type="ECO:0000313" key="12">
    <source>
        <dbReference type="Proteomes" id="UP000244064"/>
    </source>
</evidence>
<protein>
    <recommendedName>
        <fullName evidence="6 9">1-acyl-sn-glycerol-3-phosphate acyltransferase</fullName>
        <ecNumber evidence="5 9">2.3.1.51</ecNumber>
    </recommendedName>
</protein>
<evidence type="ECO:0000256" key="4">
    <source>
        <dbReference type="ARBA" id="ARBA00008655"/>
    </source>
</evidence>
<evidence type="ECO:0000256" key="2">
    <source>
        <dbReference type="ARBA" id="ARBA00004728"/>
    </source>
</evidence>
<organism evidence="11 12">
    <name type="scientific">Pseudomonas mangrovi</name>
    <dbReference type="NCBI Taxonomy" id="2161748"/>
    <lineage>
        <taxon>Bacteria</taxon>
        <taxon>Pseudomonadati</taxon>
        <taxon>Pseudomonadota</taxon>
        <taxon>Gammaproteobacteria</taxon>
        <taxon>Pseudomonadales</taxon>
        <taxon>Pseudomonadaceae</taxon>
        <taxon>Pseudomonas</taxon>
    </lineage>
</organism>
<keyword evidence="12" id="KW-1185">Reference proteome</keyword>
<feature type="domain" description="Phospholipid/glycerol acyltransferase" evidence="10">
    <location>
        <begin position="68"/>
        <end position="183"/>
    </location>
</feature>
<gene>
    <name evidence="11" type="ORF">DBO85_13765</name>
</gene>
<dbReference type="EC" id="2.3.1.51" evidence="5 9"/>
<dbReference type="GO" id="GO:0006654">
    <property type="term" value="P:phosphatidic acid biosynthetic process"/>
    <property type="evidence" value="ECO:0007669"/>
    <property type="project" value="TreeGrafter"/>
</dbReference>
<dbReference type="PANTHER" id="PTHR10434">
    <property type="entry name" value="1-ACYL-SN-GLYCEROL-3-PHOSPHATE ACYLTRANSFERASE"/>
    <property type="match status" value="1"/>
</dbReference>
<dbReference type="GO" id="GO:0016020">
    <property type="term" value="C:membrane"/>
    <property type="evidence" value="ECO:0007669"/>
    <property type="project" value="InterPro"/>
</dbReference>
<dbReference type="EMBL" id="QASN01000020">
    <property type="protein sequence ID" value="PTU73400.1"/>
    <property type="molecule type" value="Genomic_DNA"/>
</dbReference>
<dbReference type="GO" id="GO:0016024">
    <property type="term" value="P:CDP-diacylglycerol biosynthetic process"/>
    <property type="evidence" value="ECO:0007669"/>
    <property type="project" value="UniProtKB-UniPathway"/>
</dbReference>
<dbReference type="CDD" id="cd07989">
    <property type="entry name" value="LPLAT_AGPAT-like"/>
    <property type="match status" value="1"/>
</dbReference>
<dbReference type="Pfam" id="PF01553">
    <property type="entry name" value="Acyltransferase"/>
    <property type="match status" value="1"/>
</dbReference>
<dbReference type="Proteomes" id="UP000244064">
    <property type="component" value="Unassembled WGS sequence"/>
</dbReference>
<comment type="caution">
    <text evidence="11">The sequence shown here is derived from an EMBL/GenBank/DDBJ whole genome shotgun (WGS) entry which is preliminary data.</text>
</comment>